<dbReference type="PANTHER" id="PTHR32071">
    <property type="entry name" value="TRANSCRIPTIONAL REGULATORY PROTEIN"/>
    <property type="match status" value="1"/>
</dbReference>
<dbReference type="InterPro" id="IPR003593">
    <property type="entry name" value="AAA+_ATPase"/>
</dbReference>
<dbReference type="SUPFAM" id="SSF55785">
    <property type="entry name" value="PYP-like sensor domain (PAS domain)"/>
    <property type="match status" value="1"/>
</dbReference>
<dbReference type="SUPFAM" id="SSF46689">
    <property type="entry name" value="Homeodomain-like"/>
    <property type="match status" value="1"/>
</dbReference>
<dbReference type="InterPro" id="IPR027417">
    <property type="entry name" value="P-loop_NTPase"/>
</dbReference>
<dbReference type="InterPro" id="IPR002078">
    <property type="entry name" value="Sigma_54_int"/>
</dbReference>
<dbReference type="PROSITE" id="PS00676">
    <property type="entry name" value="SIGMA54_INTERACT_2"/>
    <property type="match status" value="1"/>
</dbReference>
<comment type="caution">
    <text evidence="7">The sequence shown here is derived from an EMBL/GenBank/DDBJ whole genome shotgun (WGS) entry which is preliminary data.</text>
</comment>
<organism evidence="7 8">
    <name type="scientific">Fictibacillus iocasae</name>
    <dbReference type="NCBI Taxonomy" id="2715437"/>
    <lineage>
        <taxon>Bacteria</taxon>
        <taxon>Bacillati</taxon>
        <taxon>Bacillota</taxon>
        <taxon>Bacilli</taxon>
        <taxon>Bacillales</taxon>
        <taxon>Fictibacillaceae</taxon>
        <taxon>Fictibacillus</taxon>
    </lineage>
</organism>
<keyword evidence="4" id="KW-0804">Transcription</keyword>
<dbReference type="NCBIfam" id="TIGR00229">
    <property type="entry name" value="sensory_box"/>
    <property type="match status" value="1"/>
</dbReference>
<dbReference type="InterPro" id="IPR002197">
    <property type="entry name" value="HTH_Fis"/>
</dbReference>
<keyword evidence="3" id="KW-0805">Transcription regulation</keyword>
<dbReference type="Proteomes" id="UP001596549">
    <property type="component" value="Unassembled WGS sequence"/>
</dbReference>
<dbReference type="Gene3D" id="3.40.50.300">
    <property type="entry name" value="P-loop containing nucleotide triphosphate hydrolases"/>
    <property type="match status" value="1"/>
</dbReference>
<feature type="domain" description="Sigma-54 factor interaction" evidence="5">
    <location>
        <begin position="154"/>
        <end position="382"/>
    </location>
</feature>
<dbReference type="InterPro" id="IPR009057">
    <property type="entry name" value="Homeodomain-like_sf"/>
</dbReference>
<dbReference type="PRINTS" id="PR01590">
    <property type="entry name" value="HTHFIS"/>
</dbReference>
<dbReference type="Pfam" id="PF25601">
    <property type="entry name" value="AAA_lid_14"/>
    <property type="match status" value="1"/>
</dbReference>
<evidence type="ECO:0000313" key="7">
    <source>
        <dbReference type="EMBL" id="MFC7370700.1"/>
    </source>
</evidence>
<dbReference type="SMART" id="SM00382">
    <property type="entry name" value="AAA"/>
    <property type="match status" value="1"/>
</dbReference>
<gene>
    <name evidence="7" type="ORF">ACFQPF_03315</name>
</gene>
<reference evidence="8" key="1">
    <citation type="journal article" date="2019" name="Int. J. Syst. Evol. Microbiol.">
        <title>The Global Catalogue of Microorganisms (GCM) 10K type strain sequencing project: providing services to taxonomists for standard genome sequencing and annotation.</title>
        <authorList>
            <consortium name="The Broad Institute Genomics Platform"/>
            <consortium name="The Broad Institute Genome Sequencing Center for Infectious Disease"/>
            <person name="Wu L."/>
            <person name="Ma J."/>
        </authorList>
    </citation>
    <scope>NUCLEOTIDE SEQUENCE [LARGE SCALE GENOMIC DNA]</scope>
    <source>
        <strain evidence="8">NBRC 106396</strain>
    </source>
</reference>
<evidence type="ECO:0000256" key="1">
    <source>
        <dbReference type="ARBA" id="ARBA00022741"/>
    </source>
</evidence>
<dbReference type="Gene3D" id="1.10.8.60">
    <property type="match status" value="1"/>
</dbReference>
<dbReference type="PROSITE" id="PS00675">
    <property type="entry name" value="SIGMA54_INTERACT_1"/>
    <property type="match status" value="1"/>
</dbReference>
<evidence type="ECO:0000256" key="3">
    <source>
        <dbReference type="ARBA" id="ARBA00023015"/>
    </source>
</evidence>
<sequence>MNTLETNEMLKAVLAAIDEGIHAVGSDGITIYYNDVAARLDGLSPDEVAHQHVLDAFPSLTSETSTLLKVLETGKAIINQEQTYTNRKGVNINTINSTLPVTIDGKLIGAVEVAKDYTKIRKLSEKLIDLQAKNLKDKKDEYEHGEAAFTFDHIVTKDTRMLEIMAAGKKVSATSSPILIYGETGTGKEMLVQAVHNHSPRSKKPFIAQNCAAIPQALLEGILFGTVKGGFTGSIDRPGIFELADGGTLFLDELNSMPLDVQAKLLRVLQDGVVTRVGGVKGKKIDVRVAAALNERPEDCLNNKSLRSDLYYRLNVIYFELPPLRRRTDDIMMLANLFLTEFEGTFCKRTRGFSQEVCGRFLSHDWKGNVRELRHAVEYAMNMVDDYAQIDAQHLPVHICRLKQLPFHPIETSGISLQQTQPDLKEAVHLYEKKLIIEAVQATGGNIQQAAKRLNIPRQTLQYKLKQM</sequence>
<dbReference type="Pfam" id="PF08448">
    <property type="entry name" value="PAS_4"/>
    <property type="match status" value="1"/>
</dbReference>
<dbReference type="Gene3D" id="1.10.10.60">
    <property type="entry name" value="Homeodomain-like"/>
    <property type="match status" value="1"/>
</dbReference>
<dbReference type="InterPro" id="IPR058031">
    <property type="entry name" value="AAA_lid_NorR"/>
</dbReference>
<evidence type="ECO:0000259" key="6">
    <source>
        <dbReference type="PROSITE" id="PS50112"/>
    </source>
</evidence>
<evidence type="ECO:0000256" key="4">
    <source>
        <dbReference type="ARBA" id="ARBA00023163"/>
    </source>
</evidence>
<keyword evidence="8" id="KW-1185">Reference proteome</keyword>
<keyword evidence="2" id="KW-0067">ATP-binding</keyword>
<protein>
    <submittedName>
        <fullName evidence="7">Sigma-54 interaction domain-containing protein</fullName>
    </submittedName>
</protein>
<name>A0ABW2NM61_9BACL</name>
<dbReference type="InterPro" id="IPR025662">
    <property type="entry name" value="Sigma_54_int_dom_ATP-bd_1"/>
</dbReference>
<dbReference type="Pfam" id="PF00158">
    <property type="entry name" value="Sigma54_activat"/>
    <property type="match status" value="1"/>
</dbReference>
<dbReference type="EMBL" id="JBHTCP010000004">
    <property type="protein sequence ID" value="MFC7370700.1"/>
    <property type="molecule type" value="Genomic_DNA"/>
</dbReference>
<dbReference type="CDD" id="cd00009">
    <property type="entry name" value="AAA"/>
    <property type="match status" value="1"/>
</dbReference>
<accession>A0ABW2NM61</accession>
<dbReference type="Gene3D" id="3.30.450.20">
    <property type="entry name" value="PAS domain"/>
    <property type="match status" value="1"/>
</dbReference>
<evidence type="ECO:0000313" key="8">
    <source>
        <dbReference type="Proteomes" id="UP001596549"/>
    </source>
</evidence>
<proteinExistence type="predicted"/>
<dbReference type="InterPro" id="IPR000014">
    <property type="entry name" value="PAS"/>
</dbReference>
<dbReference type="PROSITE" id="PS50112">
    <property type="entry name" value="PAS"/>
    <property type="match status" value="1"/>
</dbReference>
<dbReference type="CDD" id="cd00130">
    <property type="entry name" value="PAS"/>
    <property type="match status" value="1"/>
</dbReference>
<dbReference type="InterPro" id="IPR035965">
    <property type="entry name" value="PAS-like_dom_sf"/>
</dbReference>
<dbReference type="PANTHER" id="PTHR32071:SF74">
    <property type="entry name" value="TRANSCRIPTIONAL ACTIVATOR ROCR"/>
    <property type="match status" value="1"/>
</dbReference>
<dbReference type="InterPro" id="IPR013656">
    <property type="entry name" value="PAS_4"/>
</dbReference>
<dbReference type="RefSeq" id="WP_379746488.1">
    <property type="nucleotide sequence ID" value="NZ_JBHTCP010000004.1"/>
</dbReference>
<feature type="domain" description="PAS" evidence="6">
    <location>
        <begin position="6"/>
        <end position="54"/>
    </location>
</feature>
<keyword evidence="1" id="KW-0547">Nucleotide-binding</keyword>
<evidence type="ECO:0000256" key="2">
    <source>
        <dbReference type="ARBA" id="ARBA00022840"/>
    </source>
</evidence>
<dbReference type="SUPFAM" id="SSF52540">
    <property type="entry name" value="P-loop containing nucleoside triphosphate hydrolases"/>
    <property type="match status" value="1"/>
</dbReference>
<evidence type="ECO:0000259" key="5">
    <source>
        <dbReference type="PROSITE" id="PS50045"/>
    </source>
</evidence>
<dbReference type="InterPro" id="IPR025943">
    <property type="entry name" value="Sigma_54_int_dom_ATP-bd_2"/>
</dbReference>
<dbReference type="Pfam" id="PF02954">
    <property type="entry name" value="HTH_8"/>
    <property type="match status" value="1"/>
</dbReference>
<dbReference type="PROSITE" id="PS50045">
    <property type="entry name" value="SIGMA54_INTERACT_4"/>
    <property type="match status" value="1"/>
</dbReference>